<reference evidence="2" key="1">
    <citation type="journal article" date="2022" name="Front. Genet.">
        <title>Chromosome-Scale Assembly of the Dendrobium nobile Genome Provides Insights Into the Molecular Mechanism of the Biosynthesis of the Medicinal Active Ingredient of Dendrobium.</title>
        <authorList>
            <person name="Xu Q."/>
            <person name="Niu S.-C."/>
            <person name="Li K.-L."/>
            <person name="Zheng P.-J."/>
            <person name="Zhang X.-J."/>
            <person name="Jia Y."/>
            <person name="Liu Y."/>
            <person name="Niu Y.-X."/>
            <person name="Yu L.-H."/>
            <person name="Chen D.-F."/>
            <person name="Zhang G.-Q."/>
        </authorList>
    </citation>
    <scope>NUCLEOTIDE SEQUENCE</scope>
    <source>
        <tissue evidence="2">Leaf</tissue>
    </source>
</reference>
<comment type="caution">
    <text evidence="2">The sequence shown here is derived from an EMBL/GenBank/DDBJ whole genome shotgun (WGS) entry which is preliminary data.</text>
</comment>
<evidence type="ECO:0000256" key="1">
    <source>
        <dbReference type="SAM" id="MobiDB-lite"/>
    </source>
</evidence>
<dbReference type="Proteomes" id="UP000829196">
    <property type="component" value="Unassembled WGS sequence"/>
</dbReference>
<protein>
    <recommendedName>
        <fullName evidence="4">Retrotransposon Copia-like N-terminal domain-containing protein</fullName>
    </recommendedName>
</protein>
<gene>
    <name evidence="2" type="ORF">KFK09_013879</name>
</gene>
<feature type="compositionally biased region" description="Polar residues" evidence="1">
    <location>
        <begin position="1"/>
        <end position="11"/>
    </location>
</feature>
<keyword evidence="3" id="KW-1185">Reference proteome</keyword>
<dbReference type="AlphaFoldDB" id="A0A8T3BAF1"/>
<feature type="region of interest" description="Disordered" evidence="1">
    <location>
        <begin position="1"/>
        <end position="30"/>
    </location>
</feature>
<organism evidence="2 3">
    <name type="scientific">Dendrobium nobile</name>
    <name type="common">Orchid</name>
    <dbReference type="NCBI Taxonomy" id="94219"/>
    <lineage>
        <taxon>Eukaryota</taxon>
        <taxon>Viridiplantae</taxon>
        <taxon>Streptophyta</taxon>
        <taxon>Embryophyta</taxon>
        <taxon>Tracheophyta</taxon>
        <taxon>Spermatophyta</taxon>
        <taxon>Magnoliopsida</taxon>
        <taxon>Liliopsida</taxon>
        <taxon>Asparagales</taxon>
        <taxon>Orchidaceae</taxon>
        <taxon>Epidendroideae</taxon>
        <taxon>Malaxideae</taxon>
        <taxon>Dendrobiinae</taxon>
        <taxon>Dendrobium</taxon>
    </lineage>
</organism>
<accession>A0A8T3BAF1</accession>
<sequence length="83" mass="9357">MSEIDSSSNTDQPEDSMMHQGRGDLQSMQPSYRLNGKNYLKWSQFVKTYLKGKGKIHHLLGGGPKEGDHKFGAWDEVDSMIIS</sequence>
<evidence type="ECO:0000313" key="3">
    <source>
        <dbReference type="Proteomes" id="UP000829196"/>
    </source>
</evidence>
<name>A0A8T3BAF1_DENNO</name>
<evidence type="ECO:0008006" key="4">
    <source>
        <dbReference type="Google" id="ProtNLM"/>
    </source>
</evidence>
<dbReference type="EMBL" id="JAGYWB010000010">
    <property type="protein sequence ID" value="KAI0507751.1"/>
    <property type="molecule type" value="Genomic_DNA"/>
</dbReference>
<evidence type="ECO:0000313" key="2">
    <source>
        <dbReference type="EMBL" id="KAI0507751.1"/>
    </source>
</evidence>
<dbReference type="OrthoDB" id="1747072at2759"/>
<proteinExistence type="predicted"/>